<name>A0A8X6FTT9_TRICU</name>
<keyword evidence="2" id="KW-1185">Reference proteome</keyword>
<dbReference type="AlphaFoldDB" id="A0A8X6FTT9"/>
<dbReference type="EMBL" id="BMAO01023533">
    <property type="protein sequence ID" value="GFQ89275.1"/>
    <property type="molecule type" value="Genomic_DNA"/>
</dbReference>
<evidence type="ECO:0000313" key="2">
    <source>
        <dbReference type="Proteomes" id="UP000887116"/>
    </source>
</evidence>
<dbReference type="Proteomes" id="UP000887116">
    <property type="component" value="Unassembled WGS sequence"/>
</dbReference>
<accession>A0A8X6FTT9</accession>
<sequence length="162" mass="18351">MAPNSDEHREITAILKAQGEEFYTIPPLSDRPLKMVVKGSTSTEEIITDPLEQGVPVGKVVQLTQRKSKFPLPIFLVEIRKHKQHIIRIRRNFNLSVAKISLLIARKSCLSLRNKMLIYTLILRPVLTEACPIWGHAAYSNIKMLESAQNKIIRLITDVLGS</sequence>
<evidence type="ECO:0000313" key="1">
    <source>
        <dbReference type="EMBL" id="GFQ89275.1"/>
    </source>
</evidence>
<proteinExistence type="predicted"/>
<gene>
    <name evidence="1" type="ORF">TNCT_699981</name>
</gene>
<comment type="caution">
    <text evidence="1">The sequence shown here is derived from an EMBL/GenBank/DDBJ whole genome shotgun (WGS) entry which is preliminary data.</text>
</comment>
<reference evidence="1" key="1">
    <citation type="submission" date="2020-07" db="EMBL/GenBank/DDBJ databases">
        <title>Multicomponent nature underlies the extraordinary mechanical properties of spider dragline silk.</title>
        <authorList>
            <person name="Kono N."/>
            <person name="Nakamura H."/>
            <person name="Mori M."/>
            <person name="Yoshida Y."/>
            <person name="Ohtoshi R."/>
            <person name="Malay A.D."/>
            <person name="Moran D.A.P."/>
            <person name="Tomita M."/>
            <person name="Numata K."/>
            <person name="Arakawa K."/>
        </authorList>
    </citation>
    <scope>NUCLEOTIDE SEQUENCE</scope>
</reference>
<protein>
    <submittedName>
        <fullName evidence="1">Uncharacterized protein</fullName>
    </submittedName>
</protein>
<organism evidence="1 2">
    <name type="scientific">Trichonephila clavata</name>
    <name type="common">Joro spider</name>
    <name type="synonym">Nephila clavata</name>
    <dbReference type="NCBI Taxonomy" id="2740835"/>
    <lineage>
        <taxon>Eukaryota</taxon>
        <taxon>Metazoa</taxon>
        <taxon>Ecdysozoa</taxon>
        <taxon>Arthropoda</taxon>
        <taxon>Chelicerata</taxon>
        <taxon>Arachnida</taxon>
        <taxon>Araneae</taxon>
        <taxon>Araneomorphae</taxon>
        <taxon>Entelegynae</taxon>
        <taxon>Araneoidea</taxon>
        <taxon>Nephilidae</taxon>
        <taxon>Trichonephila</taxon>
    </lineage>
</organism>
<dbReference type="OrthoDB" id="8123891at2759"/>